<dbReference type="GO" id="GO:0050660">
    <property type="term" value="F:flavin adenine dinucleotide binding"/>
    <property type="evidence" value="ECO:0007669"/>
    <property type="project" value="InterPro"/>
</dbReference>
<sequence length="357" mass="36816">MESVAVVGGGVIGLSCAWRLAAAGHRVRLIDPAPARGASWVAGGMLAPLTESWPGEEAALDLGAAALERWPSFADELGFELRREGTLVLGVDSADTATLDVLADFLAARGREVDRLTGRAARALEPCLGPRVRSALSVPGDLAVDNRALLAALLRACDAVEFVAEQAVAVRPGRVEFAGHALDADVVVVTAGAHSRGLHPALTGVVRPVKGEILRLRARAGTLPPPSRTVRALVASRPVYLVPRADGELVLGATQHEVGYDTEVTAAGVRDLIADAEQVMPGIGEYALVETAAGLRAGSPDNVPVIGWLEPGVLAATGHHRNGLLLAPTTADAVVALVAGEPEPAATSPSRFAKGVR</sequence>
<evidence type="ECO:0000313" key="8">
    <source>
        <dbReference type="Proteomes" id="UP000660680"/>
    </source>
</evidence>
<dbReference type="EMBL" id="BMRB01000001">
    <property type="protein sequence ID" value="GGS16049.1"/>
    <property type="molecule type" value="Genomic_DNA"/>
</dbReference>
<protein>
    <recommendedName>
        <fullName evidence="5">glycine oxidase</fullName>
        <ecNumber evidence="5">1.4.3.19</ecNumber>
    </recommendedName>
</protein>
<keyword evidence="3" id="KW-0560">Oxidoreductase</keyword>
<dbReference type="NCBIfam" id="TIGR02352">
    <property type="entry name" value="thiamin_ThiO"/>
    <property type="match status" value="1"/>
</dbReference>
<reference evidence="7" key="1">
    <citation type="journal article" date="2014" name="Int. J. Syst. Evol. Microbiol.">
        <title>Complete genome sequence of Corynebacterium casei LMG S-19264T (=DSM 44701T), isolated from a smear-ripened cheese.</title>
        <authorList>
            <consortium name="US DOE Joint Genome Institute (JGI-PGF)"/>
            <person name="Walter F."/>
            <person name="Albersmeier A."/>
            <person name="Kalinowski J."/>
            <person name="Ruckert C."/>
        </authorList>
    </citation>
    <scope>NUCLEOTIDE SEQUENCE</scope>
    <source>
        <strain evidence="7">JCM 3276</strain>
    </source>
</reference>
<accession>A0A918G2J2</accession>
<evidence type="ECO:0000256" key="3">
    <source>
        <dbReference type="ARBA" id="ARBA00023002"/>
    </source>
</evidence>
<dbReference type="GO" id="GO:0009228">
    <property type="term" value="P:thiamine biosynthetic process"/>
    <property type="evidence" value="ECO:0007669"/>
    <property type="project" value="UniProtKB-KW"/>
</dbReference>
<evidence type="ECO:0000256" key="2">
    <source>
        <dbReference type="ARBA" id="ARBA00022977"/>
    </source>
</evidence>
<dbReference type="Pfam" id="PF01266">
    <property type="entry name" value="DAO"/>
    <property type="match status" value="1"/>
</dbReference>
<evidence type="ECO:0000256" key="4">
    <source>
        <dbReference type="ARBA" id="ARBA00049872"/>
    </source>
</evidence>
<dbReference type="PANTHER" id="PTHR13847">
    <property type="entry name" value="SARCOSINE DEHYDROGENASE-RELATED"/>
    <property type="match status" value="1"/>
</dbReference>
<dbReference type="SUPFAM" id="SSF54373">
    <property type="entry name" value="FAD-linked reductases, C-terminal domain"/>
    <property type="match status" value="1"/>
</dbReference>
<dbReference type="Proteomes" id="UP000660680">
    <property type="component" value="Unassembled WGS sequence"/>
</dbReference>
<keyword evidence="8" id="KW-1185">Reference proteome</keyword>
<dbReference type="InterPro" id="IPR006076">
    <property type="entry name" value="FAD-dep_OxRdtase"/>
</dbReference>
<feature type="domain" description="FAD dependent oxidoreductase" evidence="6">
    <location>
        <begin position="4"/>
        <end position="336"/>
    </location>
</feature>
<dbReference type="GO" id="GO:0043799">
    <property type="term" value="F:glycine oxidase activity"/>
    <property type="evidence" value="ECO:0007669"/>
    <property type="project" value="UniProtKB-EC"/>
</dbReference>
<dbReference type="SUPFAM" id="SSF51905">
    <property type="entry name" value="FAD/NAD(P)-binding domain"/>
    <property type="match status" value="1"/>
</dbReference>
<dbReference type="GO" id="GO:0005737">
    <property type="term" value="C:cytoplasm"/>
    <property type="evidence" value="ECO:0007669"/>
    <property type="project" value="TreeGrafter"/>
</dbReference>
<dbReference type="EC" id="1.4.3.19" evidence="5"/>
<dbReference type="RefSeq" id="WP_189208655.1">
    <property type="nucleotide sequence ID" value="NZ_BMRB01000001.1"/>
</dbReference>
<gene>
    <name evidence="7" type="primary">thiO</name>
    <name evidence="7" type="ORF">GCM10010171_05240</name>
</gene>
<dbReference type="Gene3D" id="3.30.9.10">
    <property type="entry name" value="D-Amino Acid Oxidase, subunit A, domain 2"/>
    <property type="match status" value="1"/>
</dbReference>
<dbReference type="PANTHER" id="PTHR13847:SF289">
    <property type="entry name" value="GLYCINE OXIDASE"/>
    <property type="match status" value="1"/>
</dbReference>
<comment type="caution">
    <text evidence="7">The sequence shown here is derived from an EMBL/GenBank/DDBJ whole genome shotgun (WGS) entry which is preliminary data.</text>
</comment>
<comment type="catalytic activity">
    <reaction evidence="4">
        <text>glycine + O2 + H2O = glyoxylate + H2O2 + NH4(+)</text>
        <dbReference type="Rhea" id="RHEA:11532"/>
        <dbReference type="ChEBI" id="CHEBI:15377"/>
        <dbReference type="ChEBI" id="CHEBI:15379"/>
        <dbReference type="ChEBI" id="CHEBI:16240"/>
        <dbReference type="ChEBI" id="CHEBI:28938"/>
        <dbReference type="ChEBI" id="CHEBI:36655"/>
        <dbReference type="ChEBI" id="CHEBI:57305"/>
        <dbReference type="EC" id="1.4.3.19"/>
    </reaction>
</comment>
<organism evidence="7 8">
    <name type="scientific">Actinokineospora fastidiosa</name>
    <dbReference type="NCBI Taxonomy" id="1816"/>
    <lineage>
        <taxon>Bacteria</taxon>
        <taxon>Bacillati</taxon>
        <taxon>Actinomycetota</taxon>
        <taxon>Actinomycetes</taxon>
        <taxon>Pseudonocardiales</taxon>
        <taxon>Pseudonocardiaceae</taxon>
        <taxon>Actinokineospora</taxon>
    </lineage>
</organism>
<comment type="pathway">
    <text evidence="1">Cofactor biosynthesis; thiamine diphosphate biosynthesis.</text>
</comment>
<name>A0A918G2J2_9PSEU</name>
<dbReference type="InterPro" id="IPR036188">
    <property type="entry name" value="FAD/NAD-bd_sf"/>
</dbReference>
<evidence type="ECO:0000313" key="7">
    <source>
        <dbReference type="EMBL" id="GGS16049.1"/>
    </source>
</evidence>
<keyword evidence="2" id="KW-0784">Thiamine biosynthesis</keyword>
<reference evidence="7" key="2">
    <citation type="submission" date="2020-09" db="EMBL/GenBank/DDBJ databases">
        <authorList>
            <person name="Sun Q."/>
            <person name="Ohkuma M."/>
        </authorList>
    </citation>
    <scope>NUCLEOTIDE SEQUENCE</scope>
    <source>
        <strain evidence="7">JCM 3276</strain>
    </source>
</reference>
<evidence type="ECO:0000259" key="6">
    <source>
        <dbReference type="Pfam" id="PF01266"/>
    </source>
</evidence>
<proteinExistence type="predicted"/>
<evidence type="ECO:0000256" key="5">
    <source>
        <dbReference type="ARBA" id="ARBA00050018"/>
    </source>
</evidence>
<dbReference type="InterPro" id="IPR012727">
    <property type="entry name" value="Gly_oxidase_ThiO"/>
</dbReference>
<dbReference type="AlphaFoldDB" id="A0A918G2J2"/>
<dbReference type="Gene3D" id="3.50.50.60">
    <property type="entry name" value="FAD/NAD(P)-binding domain"/>
    <property type="match status" value="1"/>
</dbReference>
<evidence type="ECO:0000256" key="1">
    <source>
        <dbReference type="ARBA" id="ARBA00004948"/>
    </source>
</evidence>